<dbReference type="InterPro" id="IPR050951">
    <property type="entry name" value="Retrovirus_Pol_polyprotein"/>
</dbReference>
<dbReference type="EMBL" id="JAINUG010000387">
    <property type="protein sequence ID" value="KAJ8372789.1"/>
    <property type="molecule type" value="Genomic_DNA"/>
</dbReference>
<sequence>MDRAAEKHCKECHGCQIVSRPDPPELLRPTPLPDGPWRDLAVDLLGPLPSNHSILVVVDYYSRYYEYDILTSTTTEKVIDSLESIFSRHGLPVTLKSDNGPQFKSELFREYCENNGITHLRTTAKWAQANGEVERQNAALMKRIRIAHSEGLDWKRS</sequence>
<dbReference type="AlphaFoldDB" id="A0AAD7RA92"/>
<organism evidence="2 3">
    <name type="scientific">Aldrovandia affinis</name>
    <dbReference type="NCBI Taxonomy" id="143900"/>
    <lineage>
        <taxon>Eukaryota</taxon>
        <taxon>Metazoa</taxon>
        <taxon>Chordata</taxon>
        <taxon>Craniata</taxon>
        <taxon>Vertebrata</taxon>
        <taxon>Euteleostomi</taxon>
        <taxon>Actinopterygii</taxon>
        <taxon>Neopterygii</taxon>
        <taxon>Teleostei</taxon>
        <taxon>Notacanthiformes</taxon>
        <taxon>Halosauridae</taxon>
        <taxon>Aldrovandia</taxon>
    </lineage>
</organism>
<comment type="caution">
    <text evidence="2">The sequence shown here is derived from an EMBL/GenBank/DDBJ whole genome shotgun (WGS) entry which is preliminary data.</text>
</comment>
<dbReference type="FunFam" id="3.30.420.10:FF:000063">
    <property type="entry name" value="Retrovirus-related Pol polyprotein from transposon 297-like Protein"/>
    <property type="match status" value="1"/>
</dbReference>
<gene>
    <name evidence="2" type="ORF">AAFF_G00277320</name>
</gene>
<dbReference type="InterPro" id="IPR036397">
    <property type="entry name" value="RNaseH_sf"/>
</dbReference>
<reference evidence="2" key="1">
    <citation type="journal article" date="2023" name="Science">
        <title>Genome structures resolve the early diversification of teleost fishes.</title>
        <authorList>
            <person name="Parey E."/>
            <person name="Louis A."/>
            <person name="Montfort J."/>
            <person name="Bouchez O."/>
            <person name="Roques C."/>
            <person name="Iampietro C."/>
            <person name="Lluch J."/>
            <person name="Castinel A."/>
            <person name="Donnadieu C."/>
            <person name="Desvignes T."/>
            <person name="Floi Bucao C."/>
            <person name="Jouanno E."/>
            <person name="Wen M."/>
            <person name="Mejri S."/>
            <person name="Dirks R."/>
            <person name="Jansen H."/>
            <person name="Henkel C."/>
            <person name="Chen W.J."/>
            <person name="Zahm M."/>
            <person name="Cabau C."/>
            <person name="Klopp C."/>
            <person name="Thompson A.W."/>
            <person name="Robinson-Rechavi M."/>
            <person name="Braasch I."/>
            <person name="Lecointre G."/>
            <person name="Bobe J."/>
            <person name="Postlethwait J.H."/>
            <person name="Berthelot C."/>
            <person name="Roest Crollius H."/>
            <person name="Guiguen Y."/>
        </authorList>
    </citation>
    <scope>NUCLEOTIDE SEQUENCE</scope>
    <source>
        <strain evidence="2">NC1722</strain>
    </source>
</reference>
<proteinExistence type="predicted"/>
<feature type="domain" description="Integrase catalytic" evidence="1">
    <location>
        <begin position="32"/>
        <end position="157"/>
    </location>
</feature>
<dbReference type="GO" id="GO:0003676">
    <property type="term" value="F:nucleic acid binding"/>
    <property type="evidence" value="ECO:0007669"/>
    <property type="project" value="InterPro"/>
</dbReference>
<dbReference type="InterPro" id="IPR001584">
    <property type="entry name" value="Integrase_cat-core"/>
</dbReference>
<dbReference type="GO" id="GO:0015074">
    <property type="term" value="P:DNA integration"/>
    <property type="evidence" value="ECO:0007669"/>
    <property type="project" value="InterPro"/>
</dbReference>
<evidence type="ECO:0000313" key="3">
    <source>
        <dbReference type="Proteomes" id="UP001221898"/>
    </source>
</evidence>
<evidence type="ECO:0000313" key="2">
    <source>
        <dbReference type="EMBL" id="KAJ8372789.1"/>
    </source>
</evidence>
<dbReference type="SUPFAM" id="SSF53098">
    <property type="entry name" value="Ribonuclease H-like"/>
    <property type="match status" value="1"/>
</dbReference>
<dbReference type="Proteomes" id="UP001221898">
    <property type="component" value="Unassembled WGS sequence"/>
</dbReference>
<dbReference type="PROSITE" id="PS50994">
    <property type="entry name" value="INTEGRASE"/>
    <property type="match status" value="1"/>
</dbReference>
<dbReference type="Pfam" id="PF00665">
    <property type="entry name" value="rve"/>
    <property type="match status" value="1"/>
</dbReference>
<dbReference type="InterPro" id="IPR012337">
    <property type="entry name" value="RNaseH-like_sf"/>
</dbReference>
<dbReference type="PANTHER" id="PTHR37984">
    <property type="entry name" value="PROTEIN CBG26694"/>
    <property type="match status" value="1"/>
</dbReference>
<keyword evidence="3" id="KW-1185">Reference proteome</keyword>
<protein>
    <recommendedName>
        <fullName evidence="1">Integrase catalytic domain-containing protein</fullName>
    </recommendedName>
</protein>
<name>A0AAD7RA92_9TELE</name>
<accession>A0AAD7RA92</accession>
<evidence type="ECO:0000259" key="1">
    <source>
        <dbReference type="PROSITE" id="PS50994"/>
    </source>
</evidence>
<dbReference type="Gene3D" id="3.30.420.10">
    <property type="entry name" value="Ribonuclease H-like superfamily/Ribonuclease H"/>
    <property type="match status" value="1"/>
</dbReference>
<dbReference type="PANTHER" id="PTHR37984:SF11">
    <property type="entry name" value="INTEGRASE CATALYTIC DOMAIN-CONTAINING PROTEIN"/>
    <property type="match status" value="1"/>
</dbReference>